<accession>A0ABT8L8K0</accession>
<keyword evidence="2 3" id="KW-0961">Cell wall biogenesis/degradation</keyword>
<dbReference type="Pfam" id="PF03330">
    <property type="entry name" value="DPBB_1"/>
    <property type="match status" value="1"/>
</dbReference>
<dbReference type="SUPFAM" id="SSF50685">
    <property type="entry name" value="Barwin-like endoglucanases"/>
    <property type="match status" value="1"/>
</dbReference>
<dbReference type="HAMAP" id="MF_02071">
    <property type="entry name" value="RlpA"/>
    <property type="match status" value="1"/>
</dbReference>
<keyword evidence="1 3" id="KW-0456">Lyase</keyword>
<name>A0ABT8L8K0_9BACT</name>
<comment type="similarity">
    <text evidence="3 4">Belongs to the RlpA family.</text>
</comment>
<dbReference type="Proteomes" id="UP001172083">
    <property type="component" value="Unassembled WGS sequence"/>
</dbReference>
<dbReference type="InterPro" id="IPR009009">
    <property type="entry name" value="RlpA-like_DPBB"/>
</dbReference>
<dbReference type="InterPro" id="IPR036908">
    <property type="entry name" value="RlpA-like_sf"/>
</dbReference>
<feature type="domain" description="RlpA-like protein double-psi beta-barrel" evidence="5">
    <location>
        <begin position="26"/>
        <end position="115"/>
    </location>
</feature>
<evidence type="ECO:0000313" key="6">
    <source>
        <dbReference type="EMBL" id="MDN5214087.1"/>
    </source>
</evidence>
<dbReference type="Gene3D" id="2.40.40.10">
    <property type="entry name" value="RlpA-like domain"/>
    <property type="match status" value="1"/>
</dbReference>
<evidence type="ECO:0000256" key="3">
    <source>
        <dbReference type="HAMAP-Rule" id="MF_02071"/>
    </source>
</evidence>
<dbReference type="InterPro" id="IPR012997">
    <property type="entry name" value="RplA"/>
</dbReference>
<proteinExistence type="inferred from homology"/>
<dbReference type="CDD" id="cd22268">
    <property type="entry name" value="DPBB_RlpA-like"/>
    <property type="match status" value="1"/>
</dbReference>
<dbReference type="EMBL" id="JAUJEB010000004">
    <property type="protein sequence ID" value="MDN5214087.1"/>
    <property type="molecule type" value="Genomic_DNA"/>
</dbReference>
<evidence type="ECO:0000313" key="7">
    <source>
        <dbReference type="Proteomes" id="UP001172083"/>
    </source>
</evidence>
<comment type="function">
    <text evidence="3">Lytic transglycosylase with a strong preference for naked glycan strands that lack stem peptides.</text>
</comment>
<organism evidence="6 7">
    <name type="scientific">Agaribacillus aureus</name>
    <dbReference type="NCBI Taxonomy" id="3051825"/>
    <lineage>
        <taxon>Bacteria</taxon>
        <taxon>Pseudomonadati</taxon>
        <taxon>Bacteroidota</taxon>
        <taxon>Cytophagia</taxon>
        <taxon>Cytophagales</taxon>
        <taxon>Splendidivirgaceae</taxon>
        <taxon>Agaribacillus</taxon>
    </lineage>
</organism>
<gene>
    <name evidence="3" type="primary">rlpA</name>
    <name evidence="6" type="ORF">QQ020_18570</name>
</gene>
<keyword evidence="7" id="KW-1185">Reference proteome</keyword>
<dbReference type="InterPro" id="IPR034718">
    <property type="entry name" value="RlpA"/>
</dbReference>
<protein>
    <recommendedName>
        <fullName evidence="3">Probable endolytic peptidoglycan transglycosylase RlpA</fullName>
        <ecNumber evidence="3">4.2.2.-</ecNumber>
    </recommendedName>
</protein>
<evidence type="ECO:0000256" key="1">
    <source>
        <dbReference type="ARBA" id="ARBA00023239"/>
    </source>
</evidence>
<dbReference type="NCBIfam" id="TIGR00413">
    <property type="entry name" value="rlpA"/>
    <property type="match status" value="1"/>
</dbReference>
<dbReference type="PANTHER" id="PTHR34183">
    <property type="entry name" value="ENDOLYTIC PEPTIDOGLYCAN TRANSGLYCOSYLASE RLPA"/>
    <property type="match status" value="1"/>
</dbReference>
<reference evidence="6" key="1">
    <citation type="submission" date="2023-06" db="EMBL/GenBank/DDBJ databases">
        <title>Genomic of Agaribacillus aureum.</title>
        <authorList>
            <person name="Wang G."/>
        </authorList>
    </citation>
    <scope>NUCLEOTIDE SEQUENCE</scope>
    <source>
        <strain evidence="6">BMA12</strain>
    </source>
</reference>
<comment type="caution">
    <text evidence="6">The sequence shown here is derived from an EMBL/GenBank/DDBJ whole genome shotgun (WGS) entry which is preliminary data.</text>
</comment>
<evidence type="ECO:0000256" key="4">
    <source>
        <dbReference type="RuleBase" id="RU003495"/>
    </source>
</evidence>
<sequence length="124" mass="13797">MPKIMAIVLLITAIFCNICTTQESKTQKGMASYYHNNLHGRATASGELYDKNKLSAAHRSLPFGSKVKVTNLTNQKSVVVIINDRGPYAKKRIIDISYAAAKKIDMIRAGVIEVQLEILKTHEH</sequence>
<dbReference type="EC" id="4.2.2.-" evidence="3"/>
<dbReference type="RefSeq" id="WP_346759424.1">
    <property type="nucleotide sequence ID" value="NZ_JAUJEB010000004.1"/>
</dbReference>
<evidence type="ECO:0000256" key="2">
    <source>
        <dbReference type="ARBA" id="ARBA00023316"/>
    </source>
</evidence>
<evidence type="ECO:0000259" key="5">
    <source>
        <dbReference type="Pfam" id="PF03330"/>
    </source>
</evidence>
<dbReference type="PANTHER" id="PTHR34183:SF1">
    <property type="entry name" value="ENDOLYTIC PEPTIDOGLYCAN TRANSGLYCOSYLASE RLPA"/>
    <property type="match status" value="1"/>
</dbReference>